<dbReference type="GO" id="GO:0016855">
    <property type="term" value="F:racemase and epimerase activity, acting on amino acids and derivatives"/>
    <property type="evidence" value="ECO:0007669"/>
    <property type="project" value="UniProtKB-UniRule"/>
</dbReference>
<dbReference type="InterPro" id="IPR034593">
    <property type="entry name" value="DgoD-like"/>
</dbReference>
<dbReference type="InterPro" id="IPR013341">
    <property type="entry name" value="Mandelate_racemase_N_dom"/>
</dbReference>
<dbReference type="EC" id="5.1.1.-" evidence="7"/>
<dbReference type="SFLD" id="SFLDG00180">
    <property type="entry name" value="muconate_cycloisomerase"/>
    <property type="match status" value="1"/>
</dbReference>
<gene>
    <name evidence="9" type="ORF">DVW87_05235</name>
</gene>
<dbReference type="InterPro" id="IPR029065">
    <property type="entry name" value="Enolase_C-like"/>
</dbReference>
<dbReference type="Proteomes" id="UP000253918">
    <property type="component" value="Unassembled WGS sequence"/>
</dbReference>
<keyword evidence="3 6" id="KW-0460">Magnesium</keyword>
<dbReference type="EMBL" id="QQNB01000001">
    <property type="protein sequence ID" value="RDE07061.1"/>
    <property type="molecule type" value="Genomic_DNA"/>
</dbReference>
<dbReference type="Pfam" id="PF13378">
    <property type="entry name" value="MR_MLE_C"/>
    <property type="match status" value="1"/>
</dbReference>
<accession>A0A369W4T7</accession>
<feature type="binding site" evidence="6">
    <location>
        <position position="224"/>
    </location>
    <ligand>
        <name>Mg(2+)</name>
        <dbReference type="ChEBI" id="CHEBI:18420"/>
    </ligand>
</feature>
<comment type="cofactor">
    <cofactor evidence="6 7">
        <name>Mg(2+)</name>
        <dbReference type="ChEBI" id="CHEBI:18420"/>
    </cofactor>
    <text evidence="6 7">Binds 1 Mg(2+) ion per subunit.</text>
</comment>
<evidence type="ECO:0000259" key="8">
    <source>
        <dbReference type="SMART" id="SM00922"/>
    </source>
</evidence>
<dbReference type="PANTHER" id="PTHR48080">
    <property type="entry name" value="D-GALACTONATE DEHYDRATASE-RELATED"/>
    <property type="match status" value="1"/>
</dbReference>
<name>A0A369W4T7_9SPHN</name>
<dbReference type="InterPro" id="IPR013342">
    <property type="entry name" value="Mandelate_racemase_C"/>
</dbReference>
<dbReference type="InterPro" id="IPR036849">
    <property type="entry name" value="Enolase-like_C_sf"/>
</dbReference>
<dbReference type="InterPro" id="IPR034603">
    <property type="entry name" value="Dipeptide_epimerase"/>
</dbReference>
<dbReference type="GO" id="GO:0046872">
    <property type="term" value="F:metal ion binding"/>
    <property type="evidence" value="ECO:0007669"/>
    <property type="project" value="UniProtKB-KW"/>
</dbReference>
<reference evidence="9 10" key="1">
    <citation type="submission" date="2018-07" db="EMBL/GenBank/DDBJ databases">
        <title>a novel species of Sphingomonas isolated from the rhizosphere soil of Araceae plant.</title>
        <authorList>
            <person name="Zhiyong W."/>
            <person name="Qinglan Z."/>
            <person name="Zhiwei F."/>
            <person name="Ding X."/>
            <person name="Gejiao W."/>
            <person name="Shixue Z."/>
        </authorList>
    </citation>
    <scope>NUCLEOTIDE SEQUENCE [LARGE SCALE GENOMIC DNA]</scope>
    <source>
        <strain evidence="9 10">WZY 27</strain>
    </source>
</reference>
<evidence type="ECO:0000256" key="5">
    <source>
        <dbReference type="PIRSR" id="PIRSR634603-1"/>
    </source>
</evidence>
<dbReference type="SUPFAM" id="SSF54826">
    <property type="entry name" value="Enolase N-terminal domain-like"/>
    <property type="match status" value="1"/>
</dbReference>
<comment type="caution">
    <text evidence="9">The sequence shown here is derived from an EMBL/GenBank/DDBJ whole genome shotgun (WGS) entry which is preliminary data.</text>
</comment>
<dbReference type="SUPFAM" id="SSF51604">
    <property type="entry name" value="Enolase C-terminal domain-like"/>
    <property type="match status" value="1"/>
</dbReference>
<dbReference type="SFLD" id="SFLDF00010">
    <property type="entry name" value="dipeptide_epimerase"/>
    <property type="match status" value="1"/>
</dbReference>
<dbReference type="NCBIfam" id="NF042940">
    <property type="entry name" value="racemase_DgcA"/>
    <property type="match status" value="1"/>
</dbReference>
<dbReference type="Gene3D" id="3.30.390.10">
    <property type="entry name" value="Enolase-like, N-terminal domain"/>
    <property type="match status" value="1"/>
</dbReference>
<feature type="active site" description="Proton acceptor; specific for (S)-substrate epimerization" evidence="5">
    <location>
        <position position="246"/>
    </location>
</feature>
<dbReference type="OrthoDB" id="9782675at2"/>
<organism evidence="9 10">
    <name type="scientific">Sphingomonas aracearum</name>
    <dbReference type="NCBI Taxonomy" id="2283317"/>
    <lineage>
        <taxon>Bacteria</taxon>
        <taxon>Pseudomonadati</taxon>
        <taxon>Pseudomonadota</taxon>
        <taxon>Alphaproteobacteria</taxon>
        <taxon>Sphingomonadales</taxon>
        <taxon>Sphingomonadaceae</taxon>
        <taxon>Sphingomonas</taxon>
    </lineage>
</organism>
<dbReference type="SFLD" id="SFLDS00001">
    <property type="entry name" value="Enolase"/>
    <property type="match status" value="1"/>
</dbReference>
<proteinExistence type="inferred from homology"/>
<protein>
    <recommendedName>
        <fullName evidence="7">Dipeptide epimerase</fullName>
        <ecNumber evidence="7">5.1.1.-</ecNumber>
    </recommendedName>
</protein>
<evidence type="ECO:0000256" key="4">
    <source>
        <dbReference type="ARBA" id="ARBA00023235"/>
    </source>
</evidence>
<evidence type="ECO:0000256" key="3">
    <source>
        <dbReference type="ARBA" id="ARBA00022842"/>
    </source>
</evidence>
<dbReference type="Gene3D" id="3.20.20.120">
    <property type="entry name" value="Enolase-like C-terminal domain"/>
    <property type="match status" value="1"/>
</dbReference>
<dbReference type="AlphaFoldDB" id="A0A369W4T7"/>
<evidence type="ECO:0000313" key="9">
    <source>
        <dbReference type="EMBL" id="RDE07061.1"/>
    </source>
</evidence>
<evidence type="ECO:0000256" key="6">
    <source>
        <dbReference type="PIRSR" id="PIRSR634603-3"/>
    </source>
</evidence>
<comment type="similarity">
    <text evidence="1 7">Belongs to the mandelate racemase/muconate lactonizing enzyme family.</text>
</comment>
<feature type="domain" description="Mandelate racemase/muconate lactonizing enzyme C-terminal" evidence="8">
    <location>
        <begin position="131"/>
        <end position="222"/>
    </location>
</feature>
<dbReference type="SMART" id="SM00922">
    <property type="entry name" value="MR_MLE"/>
    <property type="match status" value="1"/>
</dbReference>
<evidence type="ECO:0000256" key="2">
    <source>
        <dbReference type="ARBA" id="ARBA00022723"/>
    </source>
</evidence>
<dbReference type="RefSeq" id="WP_114686641.1">
    <property type="nucleotide sequence ID" value="NZ_QQNB01000001.1"/>
</dbReference>
<dbReference type="PANTHER" id="PTHR48080:SF3">
    <property type="entry name" value="ENOLASE SUPERFAMILY MEMBER DDB_G0284701"/>
    <property type="match status" value="1"/>
</dbReference>
<evidence type="ECO:0000256" key="1">
    <source>
        <dbReference type="ARBA" id="ARBA00008031"/>
    </source>
</evidence>
<evidence type="ECO:0000313" key="10">
    <source>
        <dbReference type="Proteomes" id="UP000253918"/>
    </source>
</evidence>
<dbReference type="Pfam" id="PF02746">
    <property type="entry name" value="MR_MLE_N"/>
    <property type="match status" value="1"/>
</dbReference>
<keyword evidence="4 7" id="KW-0413">Isomerase</keyword>
<keyword evidence="2 6" id="KW-0479">Metal-binding</keyword>
<keyword evidence="10" id="KW-1185">Reference proteome</keyword>
<dbReference type="CDD" id="cd03319">
    <property type="entry name" value="L-Ala-DL-Glu_epimerase"/>
    <property type="match status" value="1"/>
</dbReference>
<dbReference type="InterPro" id="IPR029017">
    <property type="entry name" value="Enolase-like_N"/>
</dbReference>
<feature type="binding site" evidence="6">
    <location>
        <position position="201"/>
    </location>
    <ligand>
        <name>Mg(2+)</name>
        <dbReference type="ChEBI" id="CHEBI:18420"/>
    </ligand>
</feature>
<sequence>MTRTLSAQHDRFALSRPFRISRGVKVAADVVTVTVNGDGATGRGEGVPYPRYGESIDSTLAQIEGIRPVIEAGADRQALLSLLPPGAARNAIDCALWDWDAQRGGRTVAALLDAPEPERLASALTVVIDTPEAMEAAAREIAGAPLLKVKVDAIDPEAQLRAVRRGAPAASLIVDPNESWTESLVRELQPLLVEMNVALLEQPVPAGEDAWLEGFTPAVPICADESVHVADDLEQVARRYQAVNVKLDKAGGLTAALDLAAAARARGLGLMTGCMVCSSLSIAPALHVARLSDHADLDGPVWLREDRPGGVRDRGGWLTPPDRGFWGNA</sequence>
<feature type="binding site" evidence="6">
    <location>
        <position position="175"/>
    </location>
    <ligand>
        <name>Mg(2+)</name>
        <dbReference type="ChEBI" id="CHEBI:18420"/>
    </ligand>
</feature>
<feature type="active site" description="Proton acceptor; specific for (R)-substrate epimerization" evidence="5">
    <location>
        <position position="150"/>
    </location>
</feature>
<evidence type="ECO:0000256" key="7">
    <source>
        <dbReference type="RuleBase" id="RU366006"/>
    </source>
</evidence>